<organism evidence="1 2">
    <name type="scientific">Camelimonas abortus</name>
    <dbReference type="NCBI Taxonomy" id="1017184"/>
    <lineage>
        <taxon>Bacteria</taxon>
        <taxon>Pseudomonadati</taxon>
        <taxon>Pseudomonadota</taxon>
        <taxon>Alphaproteobacteria</taxon>
        <taxon>Hyphomicrobiales</taxon>
        <taxon>Chelatococcaceae</taxon>
        <taxon>Camelimonas</taxon>
    </lineage>
</organism>
<accession>A0ABV7LHG8</accession>
<evidence type="ECO:0000313" key="1">
    <source>
        <dbReference type="EMBL" id="MFC3267326.1"/>
    </source>
</evidence>
<name>A0ABV7LHG8_9HYPH</name>
<comment type="caution">
    <text evidence="1">The sequence shown here is derived from an EMBL/GenBank/DDBJ whole genome shotgun (WGS) entry which is preliminary data.</text>
</comment>
<sequence length="64" mass="6874">MLIHTTRLLTITTAIAVTGVSIAVAEPSEELIAAAKAEGELTTIALPHDWCGYGEIIQSFKDKY</sequence>
<gene>
    <name evidence="1" type="ORF">ACFOEX_13355</name>
</gene>
<protein>
    <submittedName>
        <fullName evidence="1">ABC transporter substrate-binding protein</fullName>
    </submittedName>
</protein>
<dbReference type="EMBL" id="JBHRUV010000105">
    <property type="protein sequence ID" value="MFC3267326.1"/>
    <property type="molecule type" value="Genomic_DNA"/>
</dbReference>
<keyword evidence="2" id="KW-1185">Reference proteome</keyword>
<dbReference type="Proteomes" id="UP001595536">
    <property type="component" value="Unassembled WGS sequence"/>
</dbReference>
<proteinExistence type="predicted"/>
<reference evidence="2" key="1">
    <citation type="journal article" date="2019" name="Int. J. Syst. Evol. Microbiol.">
        <title>The Global Catalogue of Microorganisms (GCM) 10K type strain sequencing project: providing services to taxonomists for standard genome sequencing and annotation.</title>
        <authorList>
            <consortium name="The Broad Institute Genomics Platform"/>
            <consortium name="The Broad Institute Genome Sequencing Center for Infectious Disease"/>
            <person name="Wu L."/>
            <person name="Ma J."/>
        </authorList>
    </citation>
    <scope>NUCLEOTIDE SEQUENCE [LARGE SCALE GENOMIC DNA]</scope>
    <source>
        <strain evidence="2">CCM 7941</strain>
    </source>
</reference>
<feature type="non-terminal residue" evidence="1">
    <location>
        <position position="64"/>
    </location>
</feature>
<evidence type="ECO:0000313" key="2">
    <source>
        <dbReference type="Proteomes" id="UP001595536"/>
    </source>
</evidence>